<organism evidence="1 2">
    <name type="scientific">Portunus trituberculatus</name>
    <name type="common">Swimming crab</name>
    <name type="synonym">Neptunus trituberculatus</name>
    <dbReference type="NCBI Taxonomy" id="210409"/>
    <lineage>
        <taxon>Eukaryota</taxon>
        <taxon>Metazoa</taxon>
        <taxon>Ecdysozoa</taxon>
        <taxon>Arthropoda</taxon>
        <taxon>Crustacea</taxon>
        <taxon>Multicrustacea</taxon>
        <taxon>Malacostraca</taxon>
        <taxon>Eumalacostraca</taxon>
        <taxon>Eucarida</taxon>
        <taxon>Decapoda</taxon>
        <taxon>Pleocyemata</taxon>
        <taxon>Brachyura</taxon>
        <taxon>Eubrachyura</taxon>
        <taxon>Portunoidea</taxon>
        <taxon>Portunidae</taxon>
        <taxon>Portuninae</taxon>
        <taxon>Portunus</taxon>
    </lineage>
</organism>
<proteinExistence type="predicted"/>
<keyword evidence="2" id="KW-1185">Reference proteome</keyword>
<dbReference type="EMBL" id="VSRR010088741">
    <property type="protein sequence ID" value="MPC91717.1"/>
    <property type="molecule type" value="Genomic_DNA"/>
</dbReference>
<reference evidence="1 2" key="1">
    <citation type="submission" date="2019-05" db="EMBL/GenBank/DDBJ databases">
        <title>Another draft genome of Portunus trituberculatus and its Hox gene families provides insights of decapod evolution.</title>
        <authorList>
            <person name="Jeong J.-H."/>
            <person name="Song I."/>
            <person name="Kim S."/>
            <person name="Choi T."/>
            <person name="Kim D."/>
            <person name="Ryu S."/>
            <person name="Kim W."/>
        </authorList>
    </citation>
    <scope>NUCLEOTIDE SEQUENCE [LARGE SCALE GENOMIC DNA]</scope>
    <source>
        <tissue evidence="1">Muscle</tissue>
    </source>
</reference>
<dbReference type="AlphaFoldDB" id="A0A5B7JED2"/>
<dbReference type="Proteomes" id="UP000324222">
    <property type="component" value="Unassembled WGS sequence"/>
</dbReference>
<sequence>MKTRHGTEGVDITTLTLQTFPTICSFQEPIISLLSFSYFPTSDGRDSLKHHLRHESHWEASATPTSHYSELALMEVKQRNICTCGSRETFVPAGPEKRLCMLVQRNVCACGSRETFVHVGPEKRLCLLVQRNVCACGSRETFVPAGPEKRLCMRVQRNVCACGSRETFVHAGPEKRLCLLAVIFPHRVHFMVV</sequence>
<accession>A0A5B7JED2</accession>
<protein>
    <submittedName>
        <fullName evidence="1">Uncharacterized protein</fullName>
    </submittedName>
</protein>
<name>A0A5B7JED2_PORTR</name>
<evidence type="ECO:0000313" key="1">
    <source>
        <dbReference type="EMBL" id="MPC91717.1"/>
    </source>
</evidence>
<evidence type="ECO:0000313" key="2">
    <source>
        <dbReference type="Proteomes" id="UP000324222"/>
    </source>
</evidence>
<comment type="caution">
    <text evidence="1">The sequence shown here is derived from an EMBL/GenBank/DDBJ whole genome shotgun (WGS) entry which is preliminary data.</text>
</comment>
<gene>
    <name evidence="1" type="ORF">E2C01_086773</name>
</gene>